<protein>
    <recommendedName>
        <fullName evidence="4">GLUG motif-containing protein</fullName>
    </recommendedName>
</protein>
<sequence length="1349" mass="142053">MFKEKTKNRRKSGNAALIATIGISAALIIVAVILISGAVTRASRADSLDNCAREIFVTAQNQLTQISESGGLSEYDSSNSRGYLGSEISNVSGSAASYYCLSYVPGGAADLKDTILKDILPAGSIKSSLRTGGYYIIEYDFAKAKVKSVFYTDSKEGLNEMTLGSEVRGNSSSAQKERRKYVTNSGGDAHVIGYCNGSGISKVNTTLEKPRLLVNNGNKLTVTVTDPNYFRKTKKGVQFDTHIALKVVGADSGKVATLDLTLNDDGTEAADRDENFWTVKTIGTGKDKTLQYTITLDDITSQGCHFADLCGNLIPGEDIDVYATCGTSAAFGISVTSNVGVSNSLFAGVSTGQETNDYGATAEIANIRHLENLDNSVSNLPRRTGDSGARYAISSVYQTEDISWDNFIGGDNVNIYGYEKDKDGKNIVLASNSYYGISNDAITAFDGKDHKISDLVIMNNGLRTYIKDEAAGNAGLFRRISSSTKVSNLTLEDFHVTAPENAGALAGDVATANGNGYSAGDVEIFNVLVKGGTVNTSTTKGGNAGGLIGNCNMPGTKVSVDFCGASAIVRAASGNAGGLIGAIDSQATVDSSYAGGHTKSGKYSSVNMNVTADEGDLLTEDTKSNAGGLIGKIKAFDDQVTVSNSDSTCSAKAVNAGGLIGSDVGSNGGHSYSGCYSTGLVRGAHKGTFGGMAKNISLSNVYYLSGISGKTKAIGSSAKITGKAEKAGYYDSSRIARDNSTITHETGTFDKTINGEKYPFVMVNNAGARSTSANYAHYGDWQKPDGLGEELNGKAMFTYREGSRGNYRWKILKGVLTGNKQVSVSSVYNNLDTVNSSGKPVYGLLTENKIETSSFYRAPEKVTISGKTLYFYEVRDVSGSKDKITGPTISLKKGNWTGTFRFSFNRAFAGAIGKAGSWQPGTEDDPYEVRTASQFENVNKYTTSSFWQSCNIKLTKKYNGPVISGDFDGTYTAAKTDGAGGYTIKGLSETVKNEASAGLFESVSGKGTIVGLKLEGRVSLVLNQTVGKASSKVNIGGLAGSNKGCIRDSSTDISINVNYRSTSNVINAGGLIGSSENFGYLDSCKSEGKLTCKGKGMNHMRIGGLSGACDSAAFQQDASVINNCTAEADVTADCSNGGVNSNNTLCIIGGLTGYLKGGHVSASGAEASISSTSANNYIGGLIGYTGSYEKTVASNDTRIEKCYSRTSIDSSAQGGWTSGFIAHSVYSDKRALTINDSYAVTDFNSKTKGTAILFLGGNNKRNTIDNCYAIELDSHGDIVTSQRTFTAGAVLKSDSYCYTCANKTLVQEGVRSLKAADFADITSFSNWDTGTWQVANQKYPTLSIETANK</sequence>
<comment type="caution">
    <text evidence="2">The sequence shown here is derived from an EMBL/GenBank/DDBJ whole genome shotgun (WGS) entry which is preliminary data.</text>
</comment>
<name>A0A4R6QA18_9FIRM</name>
<keyword evidence="1" id="KW-0812">Transmembrane</keyword>
<evidence type="ECO:0008006" key="4">
    <source>
        <dbReference type="Google" id="ProtNLM"/>
    </source>
</evidence>
<evidence type="ECO:0000313" key="2">
    <source>
        <dbReference type="EMBL" id="TDP58069.1"/>
    </source>
</evidence>
<dbReference type="Gene3D" id="2.160.20.110">
    <property type="match status" value="2"/>
</dbReference>
<keyword evidence="1" id="KW-1133">Transmembrane helix</keyword>
<dbReference type="EMBL" id="SNXO01000008">
    <property type="protein sequence ID" value="TDP58069.1"/>
    <property type="molecule type" value="Genomic_DNA"/>
</dbReference>
<keyword evidence="3" id="KW-1185">Reference proteome</keyword>
<evidence type="ECO:0000313" key="3">
    <source>
        <dbReference type="Proteomes" id="UP000295500"/>
    </source>
</evidence>
<organism evidence="2 3">
    <name type="scientific">Aminicella lysinilytica</name>
    <dbReference type="NCBI Taxonomy" id="433323"/>
    <lineage>
        <taxon>Bacteria</taxon>
        <taxon>Bacillati</taxon>
        <taxon>Bacillota</taxon>
        <taxon>Clostridia</taxon>
        <taxon>Peptostreptococcales</taxon>
        <taxon>Anaerovoracaceae</taxon>
        <taxon>Aminicella</taxon>
    </lineage>
</organism>
<reference evidence="2 3" key="1">
    <citation type="submission" date="2019-03" db="EMBL/GenBank/DDBJ databases">
        <title>Genomic Encyclopedia of Type Strains, Phase IV (KMG-IV): sequencing the most valuable type-strain genomes for metagenomic binning, comparative biology and taxonomic classification.</title>
        <authorList>
            <person name="Goeker M."/>
        </authorList>
    </citation>
    <scope>NUCLEOTIDE SEQUENCE [LARGE SCALE GENOMIC DNA]</scope>
    <source>
        <strain evidence="2 3">DSM 28287</strain>
    </source>
</reference>
<keyword evidence="1" id="KW-0472">Membrane</keyword>
<gene>
    <name evidence="2" type="ORF">EV211_10814</name>
</gene>
<accession>A0A4R6QA18</accession>
<evidence type="ECO:0000256" key="1">
    <source>
        <dbReference type="SAM" id="Phobius"/>
    </source>
</evidence>
<dbReference type="Proteomes" id="UP000295500">
    <property type="component" value="Unassembled WGS sequence"/>
</dbReference>
<dbReference type="OrthoDB" id="1938559at2"/>
<feature type="transmembrane region" description="Helical" evidence="1">
    <location>
        <begin position="12"/>
        <end position="35"/>
    </location>
</feature>
<proteinExistence type="predicted"/>
<dbReference type="RefSeq" id="WP_133528003.1">
    <property type="nucleotide sequence ID" value="NZ_SNXO01000008.1"/>
</dbReference>